<dbReference type="InterPro" id="IPR038225">
    <property type="entry name" value="TagF_sf"/>
</dbReference>
<dbReference type="EMBL" id="JBHSEK010000031">
    <property type="protein sequence ID" value="MFC4492474.1"/>
    <property type="molecule type" value="Genomic_DNA"/>
</dbReference>
<dbReference type="Proteomes" id="UP001595999">
    <property type="component" value="Unassembled WGS sequence"/>
</dbReference>
<proteinExistence type="predicted"/>
<sequence>MAFNFKRAQEAPPQFCIFGKLPRRGDFVRVNATHPAATQLDQLLAQSLLGLESGPEAVERYRATPATSFVLRSRDQMWLSLGVMQPSRDESGRNYPLVAASLLPCDTPLPPLSVLMLANELFFSGLKEQLSSAIDNAVEMLACRQFLEEQSWFGSSSSADIELAQQLLERHMAMTPASRLAALLAQRGLPDLETVLLAFTFHHQLLRKFKGSLSAQTYLLPLPDSDGEDMLAAATWLSLYQAATTGQGGQAEQCLLMRRPEGRFLALLPGELNEQIVAQCWGGQLDARFVVDVAEPQAPWRNHQAYAEAAYILGRRLNDPSISVAQLSDVASSLSRSVA</sequence>
<protein>
    <submittedName>
        <fullName evidence="1">Type VI secretion system-associated protein TagF</fullName>
    </submittedName>
</protein>
<dbReference type="InterPro" id="IPR017748">
    <property type="entry name" value="TagF"/>
</dbReference>
<dbReference type="RefSeq" id="WP_048409783.1">
    <property type="nucleotide sequence ID" value="NZ_JAJOHW010000107.1"/>
</dbReference>
<organism evidence="1 2">
    <name type="scientific">Chromobacterium aquaticum</name>
    <dbReference type="NCBI Taxonomy" id="467180"/>
    <lineage>
        <taxon>Bacteria</taxon>
        <taxon>Pseudomonadati</taxon>
        <taxon>Pseudomonadota</taxon>
        <taxon>Betaproteobacteria</taxon>
        <taxon>Neisseriales</taxon>
        <taxon>Chromobacteriaceae</taxon>
        <taxon>Chromobacterium</taxon>
    </lineage>
</organism>
<accession>A0ABV9A0L3</accession>
<dbReference type="Gene3D" id="3.40.1730.10">
    <property type="entry name" value="pa0076 domain"/>
    <property type="match status" value="1"/>
</dbReference>
<evidence type="ECO:0000313" key="1">
    <source>
        <dbReference type="EMBL" id="MFC4492474.1"/>
    </source>
</evidence>
<dbReference type="NCBIfam" id="TIGR03373">
    <property type="entry name" value="VI_minor_4"/>
    <property type="match status" value="1"/>
</dbReference>
<gene>
    <name evidence="1" type="primary">tagF</name>
    <name evidence="1" type="ORF">ACFO0R_22925</name>
</gene>
<comment type="caution">
    <text evidence="1">The sequence shown here is derived from an EMBL/GenBank/DDBJ whole genome shotgun (WGS) entry which is preliminary data.</text>
</comment>
<keyword evidence="2" id="KW-1185">Reference proteome</keyword>
<dbReference type="Pfam" id="PF09867">
    <property type="entry name" value="TagF_N"/>
    <property type="match status" value="1"/>
</dbReference>
<name>A0ABV9A0L3_9NEIS</name>
<reference evidence="2" key="1">
    <citation type="journal article" date="2019" name="Int. J. Syst. Evol. Microbiol.">
        <title>The Global Catalogue of Microorganisms (GCM) 10K type strain sequencing project: providing services to taxonomists for standard genome sequencing and annotation.</title>
        <authorList>
            <consortium name="The Broad Institute Genomics Platform"/>
            <consortium name="The Broad Institute Genome Sequencing Center for Infectious Disease"/>
            <person name="Wu L."/>
            <person name="Ma J."/>
        </authorList>
    </citation>
    <scope>NUCLEOTIDE SEQUENCE [LARGE SCALE GENOMIC DNA]</scope>
    <source>
        <strain evidence="2">CGMCC 4.7608</strain>
    </source>
</reference>
<evidence type="ECO:0000313" key="2">
    <source>
        <dbReference type="Proteomes" id="UP001595999"/>
    </source>
</evidence>